<reference evidence="2" key="1">
    <citation type="submission" date="2015-07" db="EMBL/GenBank/DDBJ databases">
        <title>Lactobacillus ginsenosidimutans/EMML 3141/ whole genome sequencing.</title>
        <authorList>
            <person name="Kim M.K."/>
            <person name="Im W.-T."/>
            <person name="Srinivasan S."/>
            <person name="Lee J.-J."/>
        </authorList>
    </citation>
    <scope>NUCLEOTIDE SEQUENCE [LARGE SCALE GENOMIC DNA]</scope>
    <source>
        <strain evidence="2">EMML 3041</strain>
    </source>
</reference>
<dbReference type="OrthoDB" id="2300152at2"/>
<accession>A0A0H4QIM2</accession>
<dbReference type="STRING" id="1007676.ABM34_04465"/>
<dbReference type="EMBL" id="CP012034">
    <property type="protein sequence ID" value="AKP66881.1"/>
    <property type="molecule type" value="Genomic_DNA"/>
</dbReference>
<dbReference type="RefSeq" id="WP_048703779.1">
    <property type="nucleotide sequence ID" value="NZ_CP012034.1"/>
</dbReference>
<name>A0A0H4QIM2_9LACO</name>
<sequence length="64" mass="7508">MKEEKLVLEKQPKAQENSSKSVFIDSDLYKKIVVLKAETGMPIQQIINRFVEYSIEHVEIKEEK</sequence>
<organism evidence="1 2">
    <name type="scientific">Companilactobacillus ginsenosidimutans</name>
    <dbReference type="NCBI Taxonomy" id="1007676"/>
    <lineage>
        <taxon>Bacteria</taxon>
        <taxon>Bacillati</taxon>
        <taxon>Bacillota</taxon>
        <taxon>Bacilli</taxon>
        <taxon>Lactobacillales</taxon>
        <taxon>Lactobacillaceae</taxon>
        <taxon>Companilactobacillus</taxon>
    </lineage>
</organism>
<dbReference type="Proteomes" id="UP000036106">
    <property type="component" value="Chromosome"/>
</dbReference>
<dbReference type="AlphaFoldDB" id="A0A0H4QIM2"/>
<gene>
    <name evidence="1" type="ORF">ABM34_04465</name>
</gene>
<proteinExistence type="predicted"/>
<protein>
    <submittedName>
        <fullName evidence="1">Uncharacterized protein</fullName>
    </submittedName>
</protein>
<dbReference type="KEGG" id="lgn:ABM34_04465"/>
<keyword evidence="2" id="KW-1185">Reference proteome</keyword>
<evidence type="ECO:0000313" key="2">
    <source>
        <dbReference type="Proteomes" id="UP000036106"/>
    </source>
</evidence>
<dbReference type="PATRIC" id="fig|1007676.4.peg.915"/>
<evidence type="ECO:0000313" key="1">
    <source>
        <dbReference type="EMBL" id="AKP66881.1"/>
    </source>
</evidence>